<keyword evidence="4" id="KW-0804">Transcription</keyword>
<evidence type="ECO:0000256" key="4">
    <source>
        <dbReference type="ARBA" id="ARBA00023163"/>
    </source>
</evidence>
<dbReference type="EMBL" id="CALTRL010001100">
    <property type="protein sequence ID" value="CAH7670971.1"/>
    <property type="molecule type" value="Genomic_DNA"/>
</dbReference>
<dbReference type="Gene3D" id="1.10.260.40">
    <property type="entry name" value="lambda repressor-like DNA-binding domains"/>
    <property type="match status" value="1"/>
</dbReference>
<evidence type="ECO:0000256" key="6">
    <source>
        <dbReference type="SAM" id="MobiDB-lite"/>
    </source>
</evidence>
<evidence type="ECO:0000259" key="7">
    <source>
        <dbReference type="PROSITE" id="PS50943"/>
    </source>
</evidence>
<comment type="caution">
    <text evidence="8">The sequence shown here is derived from an EMBL/GenBank/DDBJ whole genome shotgun (WGS) entry which is preliminary data.</text>
</comment>
<gene>
    <name evidence="8" type="ORF">PPACK8108_LOCUS5725</name>
    <name evidence="9" type="ORF">PPACK8108_LOCUS5739</name>
</gene>
<feature type="region of interest" description="Disordered" evidence="6">
    <location>
        <begin position="1"/>
        <end position="85"/>
    </location>
</feature>
<accession>A0AAV0ASA9</accession>
<dbReference type="GO" id="GO:0003677">
    <property type="term" value="F:DNA binding"/>
    <property type="evidence" value="ECO:0007669"/>
    <property type="project" value="UniProtKB-KW"/>
</dbReference>
<keyword evidence="2" id="KW-0805">Transcription regulation</keyword>
<keyword evidence="10" id="KW-1185">Reference proteome</keyword>
<dbReference type="PANTHER" id="PTHR10245:SF15">
    <property type="entry name" value="ENDOTHELIAL DIFFERENTIATION-RELATED FACTOR 1"/>
    <property type="match status" value="1"/>
</dbReference>
<dbReference type="SUPFAM" id="SSF47413">
    <property type="entry name" value="lambda repressor-like DNA-binding domains"/>
    <property type="match status" value="1"/>
</dbReference>
<dbReference type="InterPro" id="IPR001387">
    <property type="entry name" value="Cro/C1-type_HTH"/>
</dbReference>
<comment type="function">
    <text evidence="5">Transcriptional coactivator that stimulates GCN4-dependent transcriptional activity by bridging the DNA-binding region of GCN4 and TBP (SPT15), thereby recruiting TBP to GCN4-bound promoters. Involved in induction of the ribosome quality control (RQC) pathway; a pathway that degrades nascent peptide chains during problematic translation. Required to prevent stalled ribosomes from frameshifting.</text>
</comment>
<dbReference type="PANTHER" id="PTHR10245">
    <property type="entry name" value="ENDOTHELIAL DIFFERENTIATION-RELATED FACTOR 1 MULTIPROTEIN BRIDGING FACTOR 1"/>
    <property type="match status" value="1"/>
</dbReference>
<dbReference type="SMART" id="SM00530">
    <property type="entry name" value="HTH_XRE"/>
    <property type="match status" value="1"/>
</dbReference>
<sequence length="153" mass="16273">MALHSNTDWDTKVVIGRKTGPPKVARDEATVNAARRAGASIDASKKQAINSSGAAAGPDHQRIAKLDRENDVAPPAKVKPSVGKAMSQARLELKLTQKDLANATSEKPSVINDYEAGRATPSPAILAKFERILKVKLRGENIGSPLQSRGKKS</sequence>
<protein>
    <submittedName>
        <fullName evidence="8">Multi protein bridging factor 1-domain-containing protein</fullName>
    </submittedName>
</protein>
<evidence type="ECO:0000313" key="9">
    <source>
        <dbReference type="EMBL" id="CAH7670996.1"/>
    </source>
</evidence>
<reference evidence="8" key="1">
    <citation type="submission" date="2022-06" db="EMBL/GenBank/DDBJ databases">
        <authorList>
            <consortium name="SYNGENTA / RWTH Aachen University"/>
        </authorList>
    </citation>
    <scope>NUCLEOTIDE SEQUENCE</scope>
</reference>
<dbReference type="CDD" id="cd00093">
    <property type="entry name" value="HTH_XRE"/>
    <property type="match status" value="1"/>
</dbReference>
<name>A0AAV0ASA9_PHAPC</name>
<dbReference type="Pfam" id="PF08523">
    <property type="entry name" value="MBF1"/>
    <property type="match status" value="1"/>
</dbReference>
<dbReference type="GO" id="GO:0005634">
    <property type="term" value="C:nucleus"/>
    <property type="evidence" value="ECO:0007669"/>
    <property type="project" value="TreeGrafter"/>
</dbReference>
<evidence type="ECO:0000313" key="8">
    <source>
        <dbReference type="EMBL" id="CAH7670971.1"/>
    </source>
</evidence>
<evidence type="ECO:0000313" key="10">
    <source>
        <dbReference type="Proteomes" id="UP001153365"/>
    </source>
</evidence>
<evidence type="ECO:0000256" key="5">
    <source>
        <dbReference type="ARBA" id="ARBA00035107"/>
    </source>
</evidence>
<dbReference type="InterPro" id="IPR013729">
    <property type="entry name" value="MBF1_N"/>
</dbReference>
<organism evidence="8 10">
    <name type="scientific">Phakopsora pachyrhizi</name>
    <name type="common">Asian soybean rust disease fungus</name>
    <dbReference type="NCBI Taxonomy" id="170000"/>
    <lineage>
        <taxon>Eukaryota</taxon>
        <taxon>Fungi</taxon>
        <taxon>Dikarya</taxon>
        <taxon>Basidiomycota</taxon>
        <taxon>Pucciniomycotina</taxon>
        <taxon>Pucciniomycetes</taxon>
        <taxon>Pucciniales</taxon>
        <taxon>Phakopsoraceae</taxon>
        <taxon>Phakopsora</taxon>
    </lineage>
</organism>
<evidence type="ECO:0000256" key="2">
    <source>
        <dbReference type="ARBA" id="ARBA00023015"/>
    </source>
</evidence>
<dbReference type="EMBL" id="CALTRL010001107">
    <property type="protein sequence ID" value="CAH7670996.1"/>
    <property type="molecule type" value="Genomic_DNA"/>
</dbReference>
<dbReference type="AlphaFoldDB" id="A0AAV0ASA9"/>
<feature type="domain" description="HTH cro/C1-type" evidence="7">
    <location>
        <begin position="86"/>
        <end position="142"/>
    </location>
</feature>
<evidence type="ECO:0000256" key="3">
    <source>
        <dbReference type="ARBA" id="ARBA00023125"/>
    </source>
</evidence>
<dbReference type="PROSITE" id="PS50943">
    <property type="entry name" value="HTH_CROC1"/>
    <property type="match status" value="1"/>
</dbReference>
<proteinExistence type="inferred from homology"/>
<dbReference type="Proteomes" id="UP001153365">
    <property type="component" value="Unassembled WGS sequence"/>
</dbReference>
<keyword evidence="3" id="KW-0238">DNA-binding</keyword>
<dbReference type="InterPro" id="IPR010982">
    <property type="entry name" value="Lambda_DNA-bd_dom_sf"/>
</dbReference>
<comment type="similarity">
    <text evidence="1">Belongs to the MBF1 family.</text>
</comment>
<evidence type="ECO:0000256" key="1">
    <source>
        <dbReference type="ARBA" id="ARBA00009802"/>
    </source>
</evidence>
<feature type="compositionally biased region" description="Basic and acidic residues" evidence="6">
    <location>
        <begin position="59"/>
        <end position="71"/>
    </location>
</feature>
<dbReference type="Pfam" id="PF01381">
    <property type="entry name" value="HTH_3"/>
    <property type="match status" value="1"/>
</dbReference>